<name>A0A0E9RZG3_ANGAN</name>
<reference evidence="1" key="1">
    <citation type="submission" date="2014-11" db="EMBL/GenBank/DDBJ databases">
        <authorList>
            <person name="Amaro Gonzalez C."/>
        </authorList>
    </citation>
    <scope>NUCLEOTIDE SEQUENCE</scope>
</reference>
<proteinExistence type="predicted"/>
<evidence type="ECO:0000313" key="1">
    <source>
        <dbReference type="EMBL" id="JAH34466.1"/>
    </source>
</evidence>
<accession>A0A0E9RZG3</accession>
<dbReference type="EMBL" id="GBXM01074111">
    <property type="protein sequence ID" value="JAH34466.1"/>
    <property type="molecule type" value="Transcribed_RNA"/>
</dbReference>
<dbReference type="AlphaFoldDB" id="A0A0E9RZG3"/>
<sequence length="18" mass="2228">MLHNVKYNVKHPLCIRYV</sequence>
<organism evidence="1">
    <name type="scientific">Anguilla anguilla</name>
    <name type="common">European freshwater eel</name>
    <name type="synonym">Muraena anguilla</name>
    <dbReference type="NCBI Taxonomy" id="7936"/>
    <lineage>
        <taxon>Eukaryota</taxon>
        <taxon>Metazoa</taxon>
        <taxon>Chordata</taxon>
        <taxon>Craniata</taxon>
        <taxon>Vertebrata</taxon>
        <taxon>Euteleostomi</taxon>
        <taxon>Actinopterygii</taxon>
        <taxon>Neopterygii</taxon>
        <taxon>Teleostei</taxon>
        <taxon>Anguilliformes</taxon>
        <taxon>Anguillidae</taxon>
        <taxon>Anguilla</taxon>
    </lineage>
</organism>
<reference evidence="1" key="2">
    <citation type="journal article" date="2015" name="Fish Shellfish Immunol.">
        <title>Early steps in the European eel (Anguilla anguilla)-Vibrio vulnificus interaction in the gills: Role of the RtxA13 toxin.</title>
        <authorList>
            <person name="Callol A."/>
            <person name="Pajuelo D."/>
            <person name="Ebbesson L."/>
            <person name="Teles M."/>
            <person name="MacKenzie S."/>
            <person name="Amaro C."/>
        </authorList>
    </citation>
    <scope>NUCLEOTIDE SEQUENCE</scope>
</reference>
<protein>
    <submittedName>
        <fullName evidence="1">Uncharacterized protein</fullName>
    </submittedName>
</protein>